<dbReference type="Pfam" id="PF13523">
    <property type="entry name" value="Acetyltransf_8"/>
    <property type="match status" value="1"/>
</dbReference>
<name>A0ABM9GVG2_STRGL</name>
<keyword evidence="1" id="KW-0046">Antibiotic resistance</keyword>
<dbReference type="InterPro" id="IPR016181">
    <property type="entry name" value="Acyl_CoA_acyltransferase"/>
</dbReference>
<dbReference type="InterPro" id="IPR000182">
    <property type="entry name" value="GNAT_dom"/>
</dbReference>
<dbReference type="RefSeq" id="WP_086673003.1">
    <property type="nucleotide sequence ID" value="NZ_BMTG01000009.1"/>
</dbReference>
<comment type="caution">
    <text evidence="3">The sequence shown here is derived from an EMBL/GenBank/DDBJ whole genome shotgun (WGS) entry which is preliminary data.</text>
</comment>
<protein>
    <recommendedName>
        <fullName evidence="2">N-acetyltransferase domain-containing protein</fullName>
    </recommendedName>
</protein>
<dbReference type="Gene3D" id="3.40.630.30">
    <property type="match status" value="1"/>
</dbReference>
<evidence type="ECO:0000256" key="1">
    <source>
        <dbReference type="ARBA" id="ARBA00023251"/>
    </source>
</evidence>
<dbReference type="PROSITE" id="PS51186">
    <property type="entry name" value="GNAT"/>
    <property type="match status" value="1"/>
</dbReference>
<keyword evidence="4" id="KW-1185">Reference proteome</keyword>
<dbReference type="PANTHER" id="PTHR31438">
    <property type="entry name" value="LYSINE N-ACYLTRANSFERASE C17G9.06C-RELATED"/>
    <property type="match status" value="1"/>
</dbReference>
<evidence type="ECO:0000313" key="3">
    <source>
        <dbReference type="EMBL" id="CAH9415494.1"/>
    </source>
</evidence>
<gene>
    <name evidence="3" type="ORF">SGL43_02511</name>
</gene>
<reference evidence="3" key="1">
    <citation type="submission" date="2022-03" db="EMBL/GenBank/DDBJ databases">
        <authorList>
            <person name="Leyn A S."/>
        </authorList>
    </citation>
    <scope>NUCLEOTIDE SEQUENCE</scope>
    <source>
        <strain evidence="3">Streptomyces globisporus 4-3</strain>
    </source>
</reference>
<accession>A0ABM9GVG2</accession>
<evidence type="ECO:0000313" key="4">
    <source>
        <dbReference type="Proteomes" id="UP001154015"/>
    </source>
</evidence>
<organism evidence="3 4">
    <name type="scientific">Streptomyces globisporus</name>
    <dbReference type="NCBI Taxonomy" id="1908"/>
    <lineage>
        <taxon>Bacteria</taxon>
        <taxon>Bacillati</taxon>
        <taxon>Actinomycetota</taxon>
        <taxon>Actinomycetes</taxon>
        <taxon>Kitasatosporales</taxon>
        <taxon>Streptomycetaceae</taxon>
        <taxon>Streptomyces</taxon>
    </lineage>
</organism>
<evidence type="ECO:0000259" key="2">
    <source>
        <dbReference type="PROSITE" id="PS51186"/>
    </source>
</evidence>
<sequence length="192" mass="21985">MHGTRHETRLDVRHPWSATLLTGTAEEGERLSAWMRQEYLVRTWNRVWPPDRWVDHFRRSAAEGSDRPFLITFEGRAFAYVEVYLLRHSVLAPHVDWGERDLGLHLAVIDPALTHRGLGTRFLIDLTAALFRQSPATTQVVAEPDVANTVMRRALRSSGYRFTGTVRLPDKTAAIMRCPRPPAEPVTARHDR</sequence>
<dbReference type="EMBL" id="CAKXYP010000006">
    <property type="protein sequence ID" value="CAH9415494.1"/>
    <property type="molecule type" value="Genomic_DNA"/>
</dbReference>
<proteinExistence type="predicted"/>
<dbReference type="PANTHER" id="PTHR31438:SF1">
    <property type="entry name" value="LYSINE N-ACYLTRANSFERASE C17G9.06C-RELATED"/>
    <property type="match status" value="1"/>
</dbReference>
<dbReference type="SUPFAM" id="SSF55729">
    <property type="entry name" value="Acyl-CoA N-acyltransferases (Nat)"/>
    <property type="match status" value="1"/>
</dbReference>
<dbReference type="Proteomes" id="UP001154015">
    <property type="component" value="Unassembled WGS sequence"/>
</dbReference>
<feature type="domain" description="N-acetyltransferase" evidence="2">
    <location>
        <begin position="26"/>
        <end position="181"/>
    </location>
</feature>